<dbReference type="EMBL" id="JYDL01000027">
    <property type="protein sequence ID" value="KRX23004.1"/>
    <property type="molecule type" value="Genomic_DNA"/>
</dbReference>
<accession>A0A0V0S8I4</accession>
<gene>
    <name evidence="1" type="ORF">T07_8408</name>
</gene>
<dbReference type="AlphaFoldDB" id="A0A0V0S8I4"/>
<evidence type="ECO:0000313" key="2">
    <source>
        <dbReference type="Proteomes" id="UP000054630"/>
    </source>
</evidence>
<proteinExistence type="predicted"/>
<name>A0A0V0S8I4_9BILA</name>
<organism evidence="1 2">
    <name type="scientific">Trichinella nelsoni</name>
    <dbReference type="NCBI Taxonomy" id="6336"/>
    <lineage>
        <taxon>Eukaryota</taxon>
        <taxon>Metazoa</taxon>
        <taxon>Ecdysozoa</taxon>
        <taxon>Nematoda</taxon>
        <taxon>Enoplea</taxon>
        <taxon>Dorylaimia</taxon>
        <taxon>Trichinellida</taxon>
        <taxon>Trichinellidae</taxon>
        <taxon>Trichinella</taxon>
    </lineage>
</organism>
<reference evidence="1 2" key="1">
    <citation type="submission" date="2015-01" db="EMBL/GenBank/DDBJ databases">
        <title>Evolution of Trichinella species and genotypes.</title>
        <authorList>
            <person name="Korhonen P.K."/>
            <person name="Edoardo P."/>
            <person name="Giuseppe L.R."/>
            <person name="Gasser R.B."/>
        </authorList>
    </citation>
    <scope>NUCLEOTIDE SEQUENCE [LARGE SCALE GENOMIC DNA]</scope>
    <source>
        <strain evidence="1">ISS37</strain>
    </source>
</reference>
<comment type="caution">
    <text evidence="1">The sequence shown here is derived from an EMBL/GenBank/DDBJ whole genome shotgun (WGS) entry which is preliminary data.</text>
</comment>
<protein>
    <submittedName>
        <fullName evidence="1">Uncharacterized protein</fullName>
    </submittedName>
</protein>
<sequence>MPHPLMDGRVVKWNDKVPDSNRPSKMLALSNKLPANIESRIQGEKERESERQRFVIDRHSDDHLMARSTFGLKRTFNPEPNWPCATKLPSRRFATPWSKFTNALSIYSPSNIIIMQ</sequence>
<keyword evidence="2" id="KW-1185">Reference proteome</keyword>
<evidence type="ECO:0000313" key="1">
    <source>
        <dbReference type="EMBL" id="KRX23004.1"/>
    </source>
</evidence>
<dbReference type="Proteomes" id="UP000054630">
    <property type="component" value="Unassembled WGS sequence"/>
</dbReference>